<organism evidence="3 4">
    <name type="scientific">Paramecium sonneborni</name>
    <dbReference type="NCBI Taxonomy" id="65129"/>
    <lineage>
        <taxon>Eukaryota</taxon>
        <taxon>Sar</taxon>
        <taxon>Alveolata</taxon>
        <taxon>Ciliophora</taxon>
        <taxon>Intramacronucleata</taxon>
        <taxon>Oligohymenophorea</taxon>
        <taxon>Peniculida</taxon>
        <taxon>Parameciidae</taxon>
        <taxon>Paramecium</taxon>
    </lineage>
</organism>
<keyword evidence="1" id="KW-0396">Initiation factor</keyword>
<keyword evidence="4" id="KW-1185">Reference proteome</keyword>
<evidence type="ECO:0000259" key="2">
    <source>
        <dbReference type="PROSITE" id="PS50832"/>
    </source>
</evidence>
<dbReference type="OrthoDB" id="274995at2759"/>
<dbReference type="AlphaFoldDB" id="A0A8S1PZX6"/>
<dbReference type="GO" id="GO:0003723">
    <property type="term" value="F:RNA binding"/>
    <property type="evidence" value="ECO:0007669"/>
    <property type="project" value="InterPro"/>
</dbReference>
<evidence type="ECO:0000313" key="3">
    <source>
        <dbReference type="EMBL" id="CAD8108810.1"/>
    </source>
</evidence>
<evidence type="ECO:0000256" key="1">
    <source>
        <dbReference type="PROSITE-ProRule" id="PRU00181"/>
    </source>
</evidence>
<dbReference type="InterPro" id="IPR006196">
    <property type="entry name" value="RNA-binding_domain_S1_IF1"/>
</dbReference>
<reference evidence="3" key="1">
    <citation type="submission" date="2021-01" db="EMBL/GenBank/DDBJ databases">
        <authorList>
            <consortium name="Genoscope - CEA"/>
            <person name="William W."/>
        </authorList>
    </citation>
    <scope>NUCLEOTIDE SEQUENCE</scope>
</reference>
<dbReference type="Proteomes" id="UP000692954">
    <property type="component" value="Unassembled WGS sequence"/>
</dbReference>
<feature type="domain" description="S1-like" evidence="2">
    <location>
        <begin position="11"/>
        <end position="70"/>
    </location>
</feature>
<proteinExistence type="predicted"/>
<gene>
    <name evidence="3" type="ORF">PSON_ATCC_30995.1.T0920083</name>
</gene>
<keyword evidence="1" id="KW-0648">Protein biosynthesis</keyword>
<comment type="caution">
    <text evidence="3">The sequence shown here is derived from an EMBL/GenBank/DDBJ whole genome shotgun (WGS) entry which is preliminary data.</text>
</comment>
<accession>A0A8S1PZX6</accession>
<evidence type="ECO:0000313" key="4">
    <source>
        <dbReference type="Proteomes" id="UP000692954"/>
    </source>
</evidence>
<name>A0A8S1PZX6_9CILI</name>
<protein>
    <recommendedName>
        <fullName evidence="2">S1-like domain-containing protein</fullName>
    </recommendedName>
</protein>
<dbReference type="EMBL" id="CAJJDN010000092">
    <property type="protein sequence ID" value="CAD8108810.1"/>
    <property type="molecule type" value="Genomic_DNA"/>
</dbReference>
<sequence>MGSRRLIFLCLSDSKQRLGHIRGKIRRKVWIQMWILCLFNLKSLKMKNAMLSINTSQKKSNNQKISKEYQKYKIIYVVEVVHVQFILLGQNHRIQIQIQVIVILIQNQNNNKNNNHKNINPKEHKPLQKAIKKQLQQRFKIYFTNKYNSQNLQIYSNLKNLQLNTQFV</sequence>
<dbReference type="PROSITE" id="PS50832">
    <property type="entry name" value="S1_IF1_TYPE"/>
    <property type="match status" value="1"/>
</dbReference>
<dbReference type="GO" id="GO:0003743">
    <property type="term" value="F:translation initiation factor activity"/>
    <property type="evidence" value="ECO:0007669"/>
    <property type="project" value="UniProtKB-UniRule"/>
</dbReference>